<dbReference type="PANTHER" id="PTHR35457">
    <property type="entry name" value="HEME A SYNTHASE"/>
    <property type="match status" value="1"/>
</dbReference>
<keyword evidence="10" id="KW-1015">Disulfide bond</keyword>
<evidence type="ECO:0000313" key="14">
    <source>
        <dbReference type="Proteomes" id="UP001201273"/>
    </source>
</evidence>
<reference evidence="13 14" key="1">
    <citation type="journal article" date="2022" name="Environ. Microbiol. Rep.">
        <title>Eco-phylogenetic analyses reveal divergent evolution of vitamin B12 metabolism in the marine bacterial family 'Psychromonadaceae'.</title>
        <authorList>
            <person name="Jin X."/>
            <person name="Yang Y."/>
            <person name="Cao H."/>
            <person name="Gao B."/>
            <person name="Zhao Z."/>
        </authorList>
    </citation>
    <scope>NUCLEOTIDE SEQUENCE [LARGE SCALE GENOMIC DNA]</scope>
    <source>
        <strain evidence="13 14">MKS20</strain>
    </source>
</reference>
<comment type="pathway">
    <text evidence="11">Porphyrin-containing compound metabolism.</text>
</comment>
<evidence type="ECO:0000256" key="4">
    <source>
        <dbReference type="ARBA" id="ARBA00022723"/>
    </source>
</evidence>
<evidence type="ECO:0000256" key="7">
    <source>
        <dbReference type="ARBA" id="ARBA00023004"/>
    </source>
</evidence>
<feature type="transmembrane region" description="Helical" evidence="12">
    <location>
        <begin position="300"/>
        <end position="323"/>
    </location>
</feature>
<accession>A0ABS8W8Q7</accession>
<dbReference type="PANTHER" id="PTHR35457:SF1">
    <property type="entry name" value="HEME A SYNTHASE"/>
    <property type="match status" value="1"/>
</dbReference>
<comment type="subcellular location">
    <subcellularLocation>
        <location evidence="1">Membrane</location>
        <topology evidence="1">Multi-pass membrane protein</topology>
    </subcellularLocation>
</comment>
<keyword evidence="8" id="KW-0350">Heme biosynthesis</keyword>
<sequence>MAIFKLKYLSIIALVLAFLVVGMGVYTRLTEAGLGCPDWPGCYGHHSVPNSPDEIAKAVAAFPDVPLEPHKAWNEMIHRYLAGSLGLLIFAFALRALISRVDRLLCMSLLLAVIFQAALGMWTVTMNLMPLIVMGHLLGGFFILALLFLFTIKQWPMPRAHIKWRLGLSRFAWLALLVLLCQIALGGWTSSNYAAVVCTQLPLCEGNWWQNYNVSAALHVPEADTYQYGVLDYGARTTIHVSHRIWAVVTALCLVALAITWLLRSQDGLSRGLAWGLLVAVSIQFALGISNVVLQLPLAIAVAHNLVAACLVLLLVSLLLRLYQAKQEQGGRHG</sequence>
<keyword evidence="5 12" id="KW-1133">Transmembrane helix</keyword>
<evidence type="ECO:0000256" key="2">
    <source>
        <dbReference type="ARBA" id="ARBA00022475"/>
    </source>
</evidence>
<dbReference type="InterPro" id="IPR050450">
    <property type="entry name" value="COX15/CtaA_HemeA_synthase"/>
</dbReference>
<keyword evidence="4" id="KW-0479">Metal-binding</keyword>
<evidence type="ECO:0000256" key="3">
    <source>
        <dbReference type="ARBA" id="ARBA00022692"/>
    </source>
</evidence>
<evidence type="ECO:0000256" key="6">
    <source>
        <dbReference type="ARBA" id="ARBA00023002"/>
    </source>
</evidence>
<dbReference type="Proteomes" id="UP001201273">
    <property type="component" value="Unassembled WGS sequence"/>
</dbReference>
<dbReference type="RefSeq" id="WP_233051722.1">
    <property type="nucleotide sequence ID" value="NZ_JAIMJA010000004.1"/>
</dbReference>
<protein>
    <submittedName>
        <fullName evidence="13">COX15/CtaA family protein</fullName>
    </submittedName>
</protein>
<dbReference type="EMBL" id="JAIMJA010000004">
    <property type="protein sequence ID" value="MCE2594141.1"/>
    <property type="molecule type" value="Genomic_DNA"/>
</dbReference>
<feature type="transmembrane region" description="Helical" evidence="12">
    <location>
        <begin position="128"/>
        <end position="150"/>
    </location>
</feature>
<evidence type="ECO:0000256" key="1">
    <source>
        <dbReference type="ARBA" id="ARBA00004141"/>
    </source>
</evidence>
<proteinExistence type="predicted"/>
<evidence type="ECO:0000256" key="12">
    <source>
        <dbReference type="SAM" id="Phobius"/>
    </source>
</evidence>
<name>A0ABS8W8Q7_9GAMM</name>
<feature type="transmembrane region" description="Helical" evidence="12">
    <location>
        <begin position="77"/>
        <end position="97"/>
    </location>
</feature>
<evidence type="ECO:0000256" key="10">
    <source>
        <dbReference type="ARBA" id="ARBA00023157"/>
    </source>
</evidence>
<comment type="caution">
    <text evidence="13">The sequence shown here is derived from an EMBL/GenBank/DDBJ whole genome shotgun (WGS) entry which is preliminary data.</text>
</comment>
<feature type="transmembrane region" description="Helical" evidence="12">
    <location>
        <begin position="171"/>
        <end position="189"/>
    </location>
</feature>
<evidence type="ECO:0000256" key="9">
    <source>
        <dbReference type="ARBA" id="ARBA00023136"/>
    </source>
</evidence>
<evidence type="ECO:0000256" key="8">
    <source>
        <dbReference type="ARBA" id="ARBA00023133"/>
    </source>
</evidence>
<evidence type="ECO:0000313" key="13">
    <source>
        <dbReference type="EMBL" id="MCE2594141.1"/>
    </source>
</evidence>
<feature type="transmembrane region" description="Helical" evidence="12">
    <location>
        <begin position="275"/>
        <end position="294"/>
    </location>
</feature>
<evidence type="ECO:0000256" key="11">
    <source>
        <dbReference type="ARBA" id="ARBA00023444"/>
    </source>
</evidence>
<keyword evidence="14" id="KW-1185">Reference proteome</keyword>
<gene>
    <name evidence="13" type="ORF">K6Y31_04865</name>
</gene>
<dbReference type="Pfam" id="PF02628">
    <property type="entry name" value="COX15-CtaA"/>
    <property type="match status" value="1"/>
</dbReference>
<organism evidence="13 14">
    <name type="scientific">Motilimonas cestriensis</name>
    <dbReference type="NCBI Taxonomy" id="2742685"/>
    <lineage>
        <taxon>Bacteria</taxon>
        <taxon>Pseudomonadati</taxon>
        <taxon>Pseudomonadota</taxon>
        <taxon>Gammaproteobacteria</taxon>
        <taxon>Alteromonadales</taxon>
        <taxon>Alteromonadales genera incertae sedis</taxon>
        <taxon>Motilimonas</taxon>
    </lineage>
</organism>
<keyword evidence="2" id="KW-1003">Cell membrane</keyword>
<feature type="transmembrane region" description="Helical" evidence="12">
    <location>
        <begin position="245"/>
        <end position="263"/>
    </location>
</feature>
<keyword evidence="6" id="KW-0560">Oxidoreductase</keyword>
<feature type="transmembrane region" description="Helical" evidence="12">
    <location>
        <begin position="104"/>
        <end position="122"/>
    </location>
</feature>
<keyword evidence="9 12" id="KW-0472">Membrane</keyword>
<evidence type="ECO:0000256" key="5">
    <source>
        <dbReference type="ARBA" id="ARBA00022989"/>
    </source>
</evidence>
<dbReference type="InterPro" id="IPR003780">
    <property type="entry name" value="COX15/CtaA_fam"/>
</dbReference>
<keyword evidence="3 12" id="KW-0812">Transmembrane</keyword>
<keyword evidence="7" id="KW-0408">Iron</keyword>